<dbReference type="GO" id="GO:0012505">
    <property type="term" value="C:endomembrane system"/>
    <property type="evidence" value="ECO:0007669"/>
    <property type="project" value="UniProtKB-SubCell"/>
</dbReference>
<accession>A0A3N0GVG7</accession>
<dbReference type="GO" id="GO:0008168">
    <property type="term" value="F:methyltransferase activity"/>
    <property type="evidence" value="ECO:0007669"/>
    <property type="project" value="UniProtKB-KW"/>
</dbReference>
<dbReference type="InterPro" id="IPR007318">
    <property type="entry name" value="Phopholipid_MeTrfase"/>
</dbReference>
<dbReference type="Pfam" id="PF04191">
    <property type="entry name" value="PEMT"/>
    <property type="match status" value="1"/>
</dbReference>
<dbReference type="AlphaFoldDB" id="A0A3N0GVG7"/>
<sequence length="167" mass="17836">MARRRAALGSLAFFVLAPGSTAVLVPWLVTRWNGGAPVWAQATGAVVTAAGAALVVATFVQFVVEGRGTPAPVAPTEELVVGGLYRWVRNPMYLGVAGAIAGQAVMFASVGVGAWLAAFLLAVTAFVRGYEEPTLRRTYGASYEAYTAAVPRWLPRRRPWHPPDRVR</sequence>
<keyword evidence="6" id="KW-0808">Transferase</keyword>
<name>A0A3N0GVG7_9ACTN</name>
<evidence type="ECO:0000256" key="4">
    <source>
        <dbReference type="ARBA" id="ARBA00023136"/>
    </source>
</evidence>
<evidence type="ECO:0000313" key="6">
    <source>
        <dbReference type="EMBL" id="RNM16150.1"/>
    </source>
</evidence>
<keyword evidence="7" id="KW-1185">Reference proteome</keyword>
<keyword evidence="3 5" id="KW-1133">Transmembrane helix</keyword>
<dbReference type="EMBL" id="RJSF01000019">
    <property type="protein sequence ID" value="RNM16150.1"/>
    <property type="molecule type" value="Genomic_DNA"/>
</dbReference>
<evidence type="ECO:0000256" key="3">
    <source>
        <dbReference type="ARBA" id="ARBA00022989"/>
    </source>
</evidence>
<comment type="subcellular location">
    <subcellularLocation>
        <location evidence="1">Endomembrane system</location>
        <topology evidence="1">Multi-pass membrane protein</topology>
    </subcellularLocation>
</comment>
<dbReference type="Proteomes" id="UP000279994">
    <property type="component" value="Unassembled WGS sequence"/>
</dbReference>
<feature type="transmembrane region" description="Helical" evidence="5">
    <location>
        <begin position="94"/>
        <end position="127"/>
    </location>
</feature>
<keyword evidence="4 5" id="KW-0472">Membrane</keyword>
<gene>
    <name evidence="6" type="ORF">EFL26_08425</name>
</gene>
<feature type="transmembrane region" description="Helical" evidence="5">
    <location>
        <begin position="38"/>
        <end position="60"/>
    </location>
</feature>
<dbReference type="RefSeq" id="WP_123222403.1">
    <property type="nucleotide sequence ID" value="NZ_RJSF01000019.1"/>
</dbReference>
<evidence type="ECO:0000313" key="7">
    <source>
        <dbReference type="Proteomes" id="UP000279994"/>
    </source>
</evidence>
<evidence type="ECO:0000256" key="5">
    <source>
        <dbReference type="SAM" id="Phobius"/>
    </source>
</evidence>
<keyword evidence="2 5" id="KW-0812">Transmembrane</keyword>
<protein>
    <submittedName>
        <fullName evidence="6">Isoprenylcysteine carboxylmethyltransferase family protein</fullName>
    </submittedName>
</protein>
<dbReference type="GO" id="GO:0032259">
    <property type="term" value="P:methylation"/>
    <property type="evidence" value="ECO:0007669"/>
    <property type="project" value="UniProtKB-KW"/>
</dbReference>
<organism evidence="6 7">
    <name type="scientific">Nocardioides pocheonensis</name>
    <dbReference type="NCBI Taxonomy" id="661485"/>
    <lineage>
        <taxon>Bacteria</taxon>
        <taxon>Bacillati</taxon>
        <taxon>Actinomycetota</taxon>
        <taxon>Actinomycetes</taxon>
        <taxon>Propionibacteriales</taxon>
        <taxon>Nocardioidaceae</taxon>
        <taxon>Nocardioides</taxon>
    </lineage>
</organism>
<proteinExistence type="predicted"/>
<dbReference type="Gene3D" id="1.20.120.1630">
    <property type="match status" value="1"/>
</dbReference>
<evidence type="ECO:0000256" key="1">
    <source>
        <dbReference type="ARBA" id="ARBA00004127"/>
    </source>
</evidence>
<reference evidence="6 7" key="1">
    <citation type="submission" date="2018-11" db="EMBL/GenBank/DDBJ databases">
        <authorList>
            <person name="Li F."/>
        </authorList>
    </citation>
    <scope>NUCLEOTIDE SEQUENCE [LARGE SCALE GENOMIC DNA]</scope>
    <source>
        <strain evidence="6 7">Gsoil 818</strain>
    </source>
</reference>
<evidence type="ECO:0000256" key="2">
    <source>
        <dbReference type="ARBA" id="ARBA00022692"/>
    </source>
</evidence>
<dbReference type="OrthoDB" id="941586at2"/>
<keyword evidence="6" id="KW-0489">Methyltransferase</keyword>
<comment type="caution">
    <text evidence="6">The sequence shown here is derived from an EMBL/GenBank/DDBJ whole genome shotgun (WGS) entry which is preliminary data.</text>
</comment>